<dbReference type="EMBL" id="SAUN01000001">
    <property type="protein sequence ID" value="RVX45788.1"/>
    <property type="molecule type" value="Genomic_DNA"/>
</dbReference>
<sequence>MIDQVGAACRKLAVQLQVGVAVGVAQEGTVMGGRWRYREDVVRMTAALRPALQARGIPSAIYIDNGAAYVDA</sequence>
<evidence type="ECO:0000313" key="1">
    <source>
        <dbReference type="EMBL" id="RVX45788.1"/>
    </source>
</evidence>
<dbReference type="RefSeq" id="WP_127937486.1">
    <property type="nucleotide sequence ID" value="NZ_SAUN01000001.1"/>
</dbReference>
<dbReference type="OrthoDB" id="568335at2"/>
<dbReference type="Proteomes" id="UP000284824">
    <property type="component" value="Unassembled WGS sequence"/>
</dbReference>
<gene>
    <name evidence="1" type="ORF">EDD27_8608</name>
</gene>
<protein>
    <submittedName>
        <fullName evidence="1">Uncharacterized protein</fullName>
    </submittedName>
</protein>
<proteinExistence type="predicted"/>
<name>A0A438MJX1_9ACTN</name>
<keyword evidence="2" id="KW-1185">Reference proteome</keyword>
<accession>A0A438MJX1</accession>
<dbReference type="AlphaFoldDB" id="A0A438MJX1"/>
<evidence type="ECO:0000313" key="2">
    <source>
        <dbReference type="Proteomes" id="UP000284824"/>
    </source>
</evidence>
<comment type="caution">
    <text evidence="1">The sequence shown here is derived from an EMBL/GenBank/DDBJ whole genome shotgun (WGS) entry which is preliminary data.</text>
</comment>
<organism evidence="1 2">
    <name type="scientific">Nonomuraea polychroma</name>
    <dbReference type="NCBI Taxonomy" id="46176"/>
    <lineage>
        <taxon>Bacteria</taxon>
        <taxon>Bacillati</taxon>
        <taxon>Actinomycetota</taxon>
        <taxon>Actinomycetes</taxon>
        <taxon>Streptosporangiales</taxon>
        <taxon>Streptosporangiaceae</taxon>
        <taxon>Nonomuraea</taxon>
    </lineage>
</organism>
<reference evidence="1 2" key="1">
    <citation type="submission" date="2019-01" db="EMBL/GenBank/DDBJ databases">
        <title>Sequencing the genomes of 1000 actinobacteria strains.</title>
        <authorList>
            <person name="Klenk H.-P."/>
        </authorList>
    </citation>
    <scope>NUCLEOTIDE SEQUENCE [LARGE SCALE GENOMIC DNA]</scope>
    <source>
        <strain evidence="1 2">DSM 43925</strain>
    </source>
</reference>